<organism evidence="2 3">
    <name type="scientific">Seohaeicola saemankumensis</name>
    <dbReference type="NCBI Taxonomy" id="481181"/>
    <lineage>
        <taxon>Bacteria</taxon>
        <taxon>Pseudomonadati</taxon>
        <taxon>Pseudomonadota</taxon>
        <taxon>Alphaproteobacteria</taxon>
        <taxon>Rhodobacterales</taxon>
        <taxon>Roseobacteraceae</taxon>
        <taxon>Seohaeicola</taxon>
    </lineage>
</organism>
<name>A0ABW3TGD5_9RHOB</name>
<dbReference type="InterPro" id="IPR029069">
    <property type="entry name" value="HotDog_dom_sf"/>
</dbReference>
<evidence type="ECO:0000259" key="1">
    <source>
        <dbReference type="Pfam" id="PF13452"/>
    </source>
</evidence>
<evidence type="ECO:0000313" key="2">
    <source>
        <dbReference type="EMBL" id="MFD1196245.1"/>
    </source>
</evidence>
<reference evidence="3" key="1">
    <citation type="journal article" date="2019" name="Int. J. Syst. Evol. Microbiol.">
        <title>The Global Catalogue of Microorganisms (GCM) 10K type strain sequencing project: providing services to taxonomists for standard genome sequencing and annotation.</title>
        <authorList>
            <consortium name="The Broad Institute Genomics Platform"/>
            <consortium name="The Broad Institute Genome Sequencing Center for Infectious Disease"/>
            <person name="Wu L."/>
            <person name="Ma J."/>
        </authorList>
    </citation>
    <scope>NUCLEOTIDE SEQUENCE [LARGE SCALE GENOMIC DNA]</scope>
    <source>
        <strain evidence="3">CCUG 55328</strain>
    </source>
</reference>
<protein>
    <submittedName>
        <fullName evidence="2">MaoC family dehydratase N-terminal domain-containing protein</fullName>
    </submittedName>
</protein>
<proteinExistence type="predicted"/>
<dbReference type="PANTHER" id="PTHR28152:SF1">
    <property type="entry name" value="HYDROXYACYL-THIOESTER DEHYDRATASE TYPE 2, MITOCHONDRIAL"/>
    <property type="match status" value="1"/>
</dbReference>
<dbReference type="InterPro" id="IPR039569">
    <property type="entry name" value="FAS1-like_DH_region"/>
</dbReference>
<dbReference type="RefSeq" id="WP_380794007.1">
    <property type="nucleotide sequence ID" value="NZ_JBHTKR010000006.1"/>
</dbReference>
<dbReference type="InterPro" id="IPR052741">
    <property type="entry name" value="Mitochondrial_HTD2"/>
</dbReference>
<dbReference type="Gene3D" id="3.10.129.10">
    <property type="entry name" value="Hotdog Thioesterase"/>
    <property type="match status" value="2"/>
</dbReference>
<sequence>MQATAPHDAIGRSERATDTLDLRQARLMQLTLDRPATLGAGDPLPPFWHYLYFNPQIRASDLGPDGHERLGRFIPDFGLPRRMWAGGRVTIDAPLRLGETVEKVSTIRAIDEKTGRSGRLVFVTVDHDFSVNGQHRMRETQNIVYREPQGPGATPPPGQAAPTDAEFSRVVTPDQVMLFRYSALIFYGHRIHYDADYTRQVEGYPGLLVHGPLTATLLVDLGLAHLAGRRLAAFDIRAMQPLFAPTPFTVEGRKTQTGATLWARTPDGGTAMTVILHAAD</sequence>
<comment type="caution">
    <text evidence="2">The sequence shown here is derived from an EMBL/GenBank/DDBJ whole genome shotgun (WGS) entry which is preliminary data.</text>
</comment>
<feature type="domain" description="FAS1-like dehydratase" evidence="1">
    <location>
        <begin position="76"/>
        <end position="135"/>
    </location>
</feature>
<gene>
    <name evidence="2" type="ORF">ACFQ3C_16365</name>
</gene>
<accession>A0ABW3TGD5</accession>
<dbReference type="PANTHER" id="PTHR28152">
    <property type="entry name" value="HYDROXYACYL-THIOESTER DEHYDRATASE TYPE 2, MITOCHONDRIAL"/>
    <property type="match status" value="1"/>
</dbReference>
<dbReference type="EMBL" id="JBHTKR010000006">
    <property type="protein sequence ID" value="MFD1196245.1"/>
    <property type="molecule type" value="Genomic_DNA"/>
</dbReference>
<dbReference type="Pfam" id="PF13452">
    <property type="entry name" value="FAS1_DH_region"/>
    <property type="match status" value="1"/>
</dbReference>
<dbReference type="SUPFAM" id="SSF54637">
    <property type="entry name" value="Thioesterase/thiol ester dehydrase-isomerase"/>
    <property type="match status" value="1"/>
</dbReference>
<keyword evidence="3" id="KW-1185">Reference proteome</keyword>
<dbReference type="Proteomes" id="UP001597151">
    <property type="component" value="Unassembled WGS sequence"/>
</dbReference>
<evidence type="ECO:0000313" key="3">
    <source>
        <dbReference type="Proteomes" id="UP001597151"/>
    </source>
</evidence>